<keyword evidence="2" id="KW-0472">Membrane</keyword>
<dbReference type="RefSeq" id="WP_212986201.1">
    <property type="nucleotide sequence ID" value="NZ_BAABEA010000029.1"/>
</dbReference>
<evidence type="ECO:0000256" key="2">
    <source>
        <dbReference type="SAM" id="Phobius"/>
    </source>
</evidence>
<keyword evidence="4" id="KW-1185">Reference proteome</keyword>
<keyword evidence="2" id="KW-1133">Transmembrane helix</keyword>
<feature type="region of interest" description="Disordered" evidence="1">
    <location>
        <begin position="167"/>
        <end position="193"/>
    </location>
</feature>
<feature type="transmembrane region" description="Helical" evidence="2">
    <location>
        <begin position="6"/>
        <end position="27"/>
    </location>
</feature>
<feature type="compositionally biased region" description="Polar residues" evidence="1">
    <location>
        <begin position="175"/>
        <end position="193"/>
    </location>
</feature>
<accession>A0A919S3V6</accession>
<dbReference type="Proteomes" id="UP000681340">
    <property type="component" value="Unassembled WGS sequence"/>
</dbReference>
<evidence type="ECO:0000313" key="3">
    <source>
        <dbReference type="EMBL" id="GIM62863.1"/>
    </source>
</evidence>
<evidence type="ECO:0000256" key="1">
    <source>
        <dbReference type="SAM" id="MobiDB-lite"/>
    </source>
</evidence>
<name>A0A919S3V6_9ACTN</name>
<sequence>MDATTAISLASIAIAVVSLIVSGTLALRQTRTTMDGYALPVVLQVFSRFRTQEFFDAQQFVFDELPQQPVQPYTDLSLEVRSQLRMVGGLYDDLGKLVAHGIVKEELIIGSNGPQARRIWETIEPFVRAERAKRNSNLWIYLEDLAYRTTRKPPAAIHEKLKLHQYAGPRHTALPASSESSATPRPRTEQQPN</sequence>
<dbReference type="InterPro" id="IPR031876">
    <property type="entry name" value="DUF4760"/>
</dbReference>
<dbReference type="Pfam" id="PF15956">
    <property type="entry name" value="DUF4760"/>
    <property type="match status" value="1"/>
</dbReference>
<dbReference type="AlphaFoldDB" id="A0A919S3V6"/>
<evidence type="ECO:0000313" key="4">
    <source>
        <dbReference type="Proteomes" id="UP000681340"/>
    </source>
</evidence>
<organism evidence="3 4">
    <name type="scientific">Actinoplanes auranticolor</name>
    <dbReference type="NCBI Taxonomy" id="47988"/>
    <lineage>
        <taxon>Bacteria</taxon>
        <taxon>Bacillati</taxon>
        <taxon>Actinomycetota</taxon>
        <taxon>Actinomycetes</taxon>
        <taxon>Micromonosporales</taxon>
        <taxon>Micromonosporaceae</taxon>
        <taxon>Actinoplanes</taxon>
    </lineage>
</organism>
<dbReference type="EMBL" id="BOQL01000001">
    <property type="protein sequence ID" value="GIM62863.1"/>
    <property type="molecule type" value="Genomic_DNA"/>
</dbReference>
<proteinExistence type="predicted"/>
<gene>
    <name evidence="3" type="ORF">Aau02nite_00300</name>
</gene>
<reference evidence="3" key="1">
    <citation type="submission" date="2021-03" db="EMBL/GenBank/DDBJ databases">
        <title>Whole genome shotgun sequence of Actinoplanes auranticolor NBRC 12245.</title>
        <authorList>
            <person name="Komaki H."/>
            <person name="Tamura T."/>
        </authorList>
    </citation>
    <scope>NUCLEOTIDE SEQUENCE</scope>
    <source>
        <strain evidence="3">NBRC 12245</strain>
    </source>
</reference>
<comment type="caution">
    <text evidence="3">The sequence shown here is derived from an EMBL/GenBank/DDBJ whole genome shotgun (WGS) entry which is preliminary data.</text>
</comment>
<protein>
    <submittedName>
        <fullName evidence="3">Uncharacterized protein</fullName>
    </submittedName>
</protein>
<keyword evidence="2" id="KW-0812">Transmembrane</keyword>